<gene>
    <name evidence="2" type="ORF">NDU88_011506</name>
</gene>
<proteinExistence type="predicted"/>
<dbReference type="AlphaFoldDB" id="A0AAV7S6E3"/>
<evidence type="ECO:0000313" key="3">
    <source>
        <dbReference type="Proteomes" id="UP001066276"/>
    </source>
</evidence>
<evidence type="ECO:0000256" key="1">
    <source>
        <dbReference type="SAM" id="MobiDB-lite"/>
    </source>
</evidence>
<feature type="compositionally biased region" description="Polar residues" evidence="1">
    <location>
        <begin position="288"/>
        <end position="299"/>
    </location>
</feature>
<keyword evidence="3" id="KW-1185">Reference proteome</keyword>
<name>A0AAV7S6E3_PLEWA</name>
<evidence type="ECO:0000313" key="2">
    <source>
        <dbReference type="EMBL" id="KAJ1158833.1"/>
    </source>
</evidence>
<feature type="region of interest" description="Disordered" evidence="1">
    <location>
        <begin position="280"/>
        <end position="299"/>
    </location>
</feature>
<dbReference type="Proteomes" id="UP001066276">
    <property type="component" value="Chromosome 5"/>
</dbReference>
<reference evidence="2" key="1">
    <citation type="journal article" date="2022" name="bioRxiv">
        <title>Sequencing and chromosome-scale assembly of the giantPleurodeles waltlgenome.</title>
        <authorList>
            <person name="Brown T."/>
            <person name="Elewa A."/>
            <person name="Iarovenko S."/>
            <person name="Subramanian E."/>
            <person name="Araus A.J."/>
            <person name="Petzold A."/>
            <person name="Susuki M."/>
            <person name="Suzuki K.-i.T."/>
            <person name="Hayashi T."/>
            <person name="Toyoda A."/>
            <person name="Oliveira C."/>
            <person name="Osipova E."/>
            <person name="Leigh N.D."/>
            <person name="Simon A."/>
            <person name="Yun M.H."/>
        </authorList>
    </citation>
    <scope>NUCLEOTIDE SEQUENCE</scope>
    <source>
        <strain evidence="2">20211129_DDA</strain>
        <tissue evidence="2">Liver</tissue>
    </source>
</reference>
<accession>A0AAV7S6E3</accession>
<organism evidence="2 3">
    <name type="scientific">Pleurodeles waltl</name>
    <name type="common">Iberian ribbed newt</name>
    <dbReference type="NCBI Taxonomy" id="8319"/>
    <lineage>
        <taxon>Eukaryota</taxon>
        <taxon>Metazoa</taxon>
        <taxon>Chordata</taxon>
        <taxon>Craniata</taxon>
        <taxon>Vertebrata</taxon>
        <taxon>Euteleostomi</taxon>
        <taxon>Amphibia</taxon>
        <taxon>Batrachia</taxon>
        <taxon>Caudata</taxon>
        <taxon>Salamandroidea</taxon>
        <taxon>Salamandridae</taxon>
        <taxon>Pleurodelinae</taxon>
        <taxon>Pleurodeles</taxon>
    </lineage>
</organism>
<sequence>MSRAPRSKKQNNLLVAPKQSKQLNISGISGGKTQEALNCMEVAGGKRLANAASPKSLMNAPDALSESASSSAPIYKVEDLRREENAAVKDAKSLVTMQDKLESHDFIRRGLSQARSLSMTMAASLVEMSVLATPVETNLYMSRTSSISMASEQSVTAIATTNVLLPNKFTNKISDNITTVLCNVQLLPNKLLLERPELLSQDNKDTDHWIITANTTEQMSPCNQEVSMSGIPPGEGGGDNGGENDFVKAPGDMVCCLLSARGGSWDTHKFVLKTDIHTKTNDDENKSDVNNSTMYQFSC</sequence>
<protein>
    <submittedName>
        <fullName evidence="2">Uncharacterized protein</fullName>
    </submittedName>
</protein>
<comment type="caution">
    <text evidence="2">The sequence shown here is derived from an EMBL/GenBank/DDBJ whole genome shotgun (WGS) entry which is preliminary data.</text>
</comment>
<dbReference type="EMBL" id="JANPWB010000009">
    <property type="protein sequence ID" value="KAJ1158833.1"/>
    <property type="molecule type" value="Genomic_DNA"/>
</dbReference>